<dbReference type="RefSeq" id="WP_326847464.1">
    <property type="nucleotide sequence ID" value="NZ_WBOF01000003.1"/>
</dbReference>
<gene>
    <name evidence="2" type="ORF">F7Q99_34105</name>
</gene>
<proteinExistence type="predicted"/>
<organism evidence="2 3">
    <name type="scientific">Streptomyces kaniharaensis</name>
    <dbReference type="NCBI Taxonomy" id="212423"/>
    <lineage>
        <taxon>Bacteria</taxon>
        <taxon>Bacillati</taxon>
        <taxon>Actinomycetota</taxon>
        <taxon>Actinomycetes</taxon>
        <taxon>Kitasatosporales</taxon>
        <taxon>Streptomycetaceae</taxon>
        <taxon>Streptomyces</taxon>
    </lineage>
</organism>
<keyword evidence="3" id="KW-1185">Reference proteome</keyword>
<protein>
    <submittedName>
        <fullName evidence="2">Uncharacterized protein</fullName>
    </submittedName>
</protein>
<sequence length="138" mass="15127">MITELALERVEFTCGHCWHQWSMDYDVQHYRDDDGRDWEYFSRDGVAVNSPYTPQGAPPCPECGRRWVGRVVARRPIPTPPGPVGTPRQPIADAAGHRPERHGAPPLGAQAHVQPAQLGAPDADGERVKVEADAGEGV</sequence>
<feature type="region of interest" description="Disordered" evidence="1">
    <location>
        <begin position="74"/>
        <end position="138"/>
    </location>
</feature>
<name>A0A6N7L3G2_9ACTN</name>
<evidence type="ECO:0000313" key="3">
    <source>
        <dbReference type="Proteomes" id="UP000450000"/>
    </source>
</evidence>
<dbReference type="Proteomes" id="UP000450000">
    <property type="component" value="Unassembled WGS sequence"/>
</dbReference>
<dbReference type="AlphaFoldDB" id="A0A6N7L3G2"/>
<comment type="caution">
    <text evidence="2">The sequence shown here is derived from an EMBL/GenBank/DDBJ whole genome shotgun (WGS) entry which is preliminary data.</text>
</comment>
<accession>A0A6N7L3G2</accession>
<reference evidence="2 3" key="1">
    <citation type="submission" date="2019-09" db="EMBL/GenBank/DDBJ databases">
        <title>Genome Sequences of Streptomyces kaniharaensis ATCC 21070.</title>
        <authorList>
            <person name="Zhu W."/>
            <person name="De Crecy-Lagard V."/>
            <person name="Richards N.G."/>
        </authorList>
    </citation>
    <scope>NUCLEOTIDE SEQUENCE [LARGE SCALE GENOMIC DNA]</scope>
    <source>
        <strain evidence="2 3">SF-557</strain>
    </source>
</reference>
<evidence type="ECO:0000313" key="2">
    <source>
        <dbReference type="EMBL" id="MQS17088.1"/>
    </source>
</evidence>
<dbReference type="EMBL" id="WBOF01000003">
    <property type="protein sequence ID" value="MQS17088.1"/>
    <property type="molecule type" value="Genomic_DNA"/>
</dbReference>
<evidence type="ECO:0000256" key="1">
    <source>
        <dbReference type="SAM" id="MobiDB-lite"/>
    </source>
</evidence>